<evidence type="ECO:0000313" key="3">
    <source>
        <dbReference type="Proteomes" id="UP001205998"/>
    </source>
</evidence>
<keyword evidence="3" id="KW-1185">Reference proteome</keyword>
<accession>A0AAD5F815</accession>
<dbReference type="InterPro" id="IPR027512">
    <property type="entry name" value="EIF3A"/>
</dbReference>
<dbReference type="AlphaFoldDB" id="A0AAD5F815"/>
<sequence>VAQIYQSIEFSRLASLVPFVDAFQLERAIVDAARHCDLQVRMDHTSRTLSFGSNLNYSTKEDAPVGPFLQNMPSAQIRNQLTAMSSVLAKSIQIIKPASIL</sequence>
<dbReference type="GO" id="GO:0043614">
    <property type="term" value="C:multi-eIF complex"/>
    <property type="evidence" value="ECO:0007669"/>
    <property type="project" value="TreeGrafter"/>
</dbReference>
<dbReference type="GO" id="GO:0001732">
    <property type="term" value="P:formation of cytoplasmic translation initiation complex"/>
    <property type="evidence" value="ECO:0007669"/>
    <property type="project" value="TreeGrafter"/>
</dbReference>
<dbReference type="PANTHER" id="PTHR14005:SF0">
    <property type="entry name" value="EUKARYOTIC TRANSLATION INITIATION FACTOR 3 SUBUNIT A"/>
    <property type="match status" value="1"/>
</dbReference>
<keyword evidence="2" id="KW-0648">Protein biosynthesis</keyword>
<dbReference type="GO" id="GO:0003743">
    <property type="term" value="F:translation initiation factor activity"/>
    <property type="evidence" value="ECO:0007669"/>
    <property type="project" value="UniProtKB-KW"/>
</dbReference>
<dbReference type="PANTHER" id="PTHR14005">
    <property type="entry name" value="EUKARYOTIC TRANSLATION INITIATION FACTOR 3, THETA SUBUNIT"/>
    <property type="match status" value="1"/>
</dbReference>
<protein>
    <submittedName>
        <fullName evidence="2">Eukaryotic translation initiation factor 3 subunit A</fullName>
    </submittedName>
</protein>
<evidence type="ECO:0000313" key="2">
    <source>
        <dbReference type="EMBL" id="KAI5606746.1"/>
    </source>
</evidence>
<dbReference type="Pfam" id="PF01399">
    <property type="entry name" value="PCI"/>
    <property type="match status" value="1"/>
</dbReference>
<keyword evidence="2" id="KW-0396">Initiation factor</keyword>
<dbReference type="Proteomes" id="UP001205998">
    <property type="component" value="Unassembled WGS sequence"/>
</dbReference>
<feature type="non-terminal residue" evidence="2">
    <location>
        <position position="1"/>
    </location>
</feature>
<dbReference type="GO" id="GO:0002188">
    <property type="term" value="P:translation reinitiation"/>
    <property type="evidence" value="ECO:0007669"/>
    <property type="project" value="TreeGrafter"/>
</dbReference>
<dbReference type="GO" id="GO:0071540">
    <property type="term" value="C:eukaryotic translation initiation factor 3 complex, eIF3e"/>
    <property type="evidence" value="ECO:0007669"/>
    <property type="project" value="TreeGrafter"/>
</dbReference>
<comment type="caution">
    <text evidence="2">The sequence shown here is derived from an EMBL/GenBank/DDBJ whole genome shotgun (WGS) entry which is preliminary data.</text>
</comment>
<dbReference type="EMBL" id="MU597110">
    <property type="protein sequence ID" value="KAI5606746.1"/>
    <property type="molecule type" value="Genomic_DNA"/>
</dbReference>
<organism evidence="2 3">
    <name type="scientific">Silurus asotus</name>
    <name type="common">Amur catfish</name>
    <name type="synonym">Parasilurus asotus</name>
    <dbReference type="NCBI Taxonomy" id="30991"/>
    <lineage>
        <taxon>Eukaryota</taxon>
        <taxon>Metazoa</taxon>
        <taxon>Chordata</taxon>
        <taxon>Craniata</taxon>
        <taxon>Vertebrata</taxon>
        <taxon>Euteleostomi</taxon>
        <taxon>Actinopterygii</taxon>
        <taxon>Neopterygii</taxon>
        <taxon>Teleostei</taxon>
        <taxon>Ostariophysi</taxon>
        <taxon>Siluriformes</taxon>
        <taxon>Siluridae</taxon>
        <taxon>Silurus</taxon>
    </lineage>
</organism>
<dbReference type="InterPro" id="IPR000717">
    <property type="entry name" value="PCI_dom"/>
</dbReference>
<dbReference type="GO" id="GO:0071541">
    <property type="term" value="C:eukaryotic translation initiation factor 3 complex, eIF3m"/>
    <property type="evidence" value="ECO:0007669"/>
    <property type="project" value="TreeGrafter"/>
</dbReference>
<name>A0AAD5F815_SILAS</name>
<dbReference type="Gene3D" id="1.25.40.860">
    <property type="match status" value="1"/>
</dbReference>
<feature type="domain" description="PCI" evidence="1">
    <location>
        <begin position="1"/>
        <end position="56"/>
    </location>
</feature>
<evidence type="ECO:0000259" key="1">
    <source>
        <dbReference type="PROSITE" id="PS50250"/>
    </source>
</evidence>
<dbReference type="GO" id="GO:0003729">
    <property type="term" value="F:mRNA binding"/>
    <property type="evidence" value="ECO:0007669"/>
    <property type="project" value="TreeGrafter"/>
</dbReference>
<gene>
    <name evidence="2" type="ORF">C0J50_12506</name>
</gene>
<dbReference type="PROSITE" id="PS50250">
    <property type="entry name" value="PCI"/>
    <property type="match status" value="1"/>
</dbReference>
<feature type="non-terminal residue" evidence="2">
    <location>
        <position position="101"/>
    </location>
</feature>
<reference evidence="2" key="1">
    <citation type="submission" date="2018-07" db="EMBL/GenBank/DDBJ databases">
        <title>Comparative genomics of catfishes provides insights into carnivory and benthic adaptation.</title>
        <authorList>
            <person name="Zhang Y."/>
            <person name="Wang D."/>
            <person name="Peng Z."/>
            <person name="Zheng S."/>
            <person name="Shao F."/>
            <person name="Tao W."/>
        </authorList>
    </citation>
    <scope>NUCLEOTIDE SEQUENCE</scope>
    <source>
        <strain evidence="2">Chongqing</strain>
    </source>
</reference>
<proteinExistence type="predicted"/>